<organism evidence="2 3">
    <name type="scientific">Pseudoalteromonas amylolytica</name>
    <dbReference type="NCBI Taxonomy" id="1859457"/>
    <lineage>
        <taxon>Bacteria</taxon>
        <taxon>Pseudomonadati</taxon>
        <taxon>Pseudomonadota</taxon>
        <taxon>Gammaproteobacteria</taxon>
        <taxon>Alteromonadales</taxon>
        <taxon>Pseudoalteromonadaceae</taxon>
        <taxon>Pseudoalteromonas</taxon>
    </lineage>
</organism>
<evidence type="ECO:0000313" key="2">
    <source>
        <dbReference type="EMBL" id="OHU92840.1"/>
    </source>
</evidence>
<keyword evidence="3" id="KW-1185">Reference proteome</keyword>
<dbReference type="OrthoDB" id="6314958at2"/>
<keyword evidence="1" id="KW-0732">Signal</keyword>
<dbReference type="EMBL" id="MKJU01000006">
    <property type="protein sequence ID" value="OHU92840.1"/>
    <property type="molecule type" value="Genomic_DNA"/>
</dbReference>
<dbReference type="STRING" id="1859457.BET10_05175"/>
<feature type="chain" id="PRO_5010345648" description="DUF2946 domain-containing protein" evidence="1">
    <location>
        <begin position="25"/>
        <end position="121"/>
    </location>
</feature>
<proteinExistence type="predicted"/>
<evidence type="ECO:0008006" key="4">
    <source>
        <dbReference type="Google" id="ProtNLM"/>
    </source>
</evidence>
<dbReference type="AlphaFoldDB" id="A0A1S1MVN0"/>
<gene>
    <name evidence="2" type="ORF">BET10_05175</name>
</gene>
<accession>A0A1S1MVN0</accession>
<evidence type="ECO:0000313" key="3">
    <source>
        <dbReference type="Proteomes" id="UP000179786"/>
    </source>
</evidence>
<comment type="caution">
    <text evidence="2">The sequence shown here is derived from an EMBL/GenBank/DDBJ whole genome shotgun (WGS) entry which is preliminary data.</text>
</comment>
<reference evidence="2 3" key="1">
    <citation type="submission" date="2016-09" db="EMBL/GenBank/DDBJ databases">
        <title>Pseudoalteromonas amylolytica sp. nov., isolated from the surface seawater.</title>
        <authorList>
            <person name="Wu Y.-H."/>
            <person name="Cheng H."/>
            <person name="Jin X.-B."/>
            <person name="Wang C.-S."/>
            <person name="Xu X.-W."/>
        </authorList>
    </citation>
    <scope>NUCLEOTIDE SEQUENCE [LARGE SCALE GENOMIC DNA]</scope>
    <source>
        <strain evidence="2 3">JW1</strain>
    </source>
</reference>
<dbReference type="RefSeq" id="WP_070983400.1">
    <property type="nucleotide sequence ID" value="NZ_MKJU01000006.1"/>
</dbReference>
<protein>
    <recommendedName>
        <fullName evidence="4">DUF2946 domain-containing protein</fullName>
    </recommendedName>
</protein>
<dbReference type="Proteomes" id="UP000179786">
    <property type="component" value="Unassembled WGS sequence"/>
</dbReference>
<sequence length="121" mass="13065">MFKSLSSILVTLTMLIAFTGQALAYAAMPCDMSLDNHRSMMTMVNSADMMASNMDHSNMSSAADCCDTDCTCPASACTSIHYLNTSLLTTPAVYWSEAINHALPETPHAITSSLYRPPIFA</sequence>
<name>A0A1S1MVN0_9GAMM</name>
<evidence type="ECO:0000256" key="1">
    <source>
        <dbReference type="SAM" id="SignalP"/>
    </source>
</evidence>
<feature type="signal peptide" evidence="1">
    <location>
        <begin position="1"/>
        <end position="24"/>
    </location>
</feature>